<evidence type="ECO:0000313" key="1">
    <source>
        <dbReference type="EMBL" id="MPM98597.1"/>
    </source>
</evidence>
<organism evidence="1">
    <name type="scientific">bioreactor metagenome</name>
    <dbReference type="NCBI Taxonomy" id="1076179"/>
    <lineage>
        <taxon>unclassified sequences</taxon>
        <taxon>metagenomes</taxon>
        <taxon>ecological metagenomes</taxon>
    </lineage>
</organism>
<reference evidence="1" key="1">
    <citation type="submission" date="2019-08" db="EMBL/GenBank/DDBJ databases">
        <authorList>
            <person name="Kucharzyk K."/>
            <person name="Murdoch R.W."/>
            <person name="Higgins S."/>
            <person name="Loffler F."/>
        </authorList>
    </citation>
    <scope>NUCLEOTIDE SEQUENCE</scope>
</reference>
<dbReference type="EMBL" id="VSSQ01044740">
    <property type="protein sequence ID" value="MPM98597.1"/>
    <property type="molecule type" value="Genomic_DNA"/>
</dbReference>
<comment type="caution">
    <text evidence="1">The sequence shown here is derived from an EMBL/GenBank/DDBJ whole genome shotgun (WGS) entry which is preliminary data.</text>
</comment>
<name>A0A645E9J4_9ZZZZ</name>
<gene>
    <name evidence="1" type="ORF">SDC9_145785</name>
</gene>
<dbReference type="InterPro" id="IPR054207">
    <property type="entry name" value="DUF6913"/>
</dbReference>
<protein>
    <submittedName>
        <fullName evidence="1">Uncharacterized protein</fullName>
    </submittedName>
</protein>
<accession>A0A645E9J4</accession>
<dbReference type="AlphaFoldDB" id="A0A645E9J4"/>
<sequence length="175" mass="20019">MFFKQTLQNKALKQIDTKRDVRFLSFSEVRKAGFIFSVNEPEIDKTISLLINFFKENNIANKGIGIKLKKLNTPFVEPAGSIKIISKGNVNYYGLPDKSVTDQFLNEDFDLLIDLNLDPSFTSKYILLNSKPKFLIGRTNQSDLPYDMVIENAEQSNSMEFINQVIHYISSIRPA</sequence>
<dbReference type="Pfam" id="PF21857">
    <property type="entry name" value="DUF6913"/>
    <property type="match status" value="1"/>
</dbReference>
<proteinExistence type="predicted"/>